<comment type="similarity">
    <text evidence="1">Belongs to the LysR transcriptional regulatory family.</text>
</comment>
<dbReference type="OrthoDB" id="5526340at2"/>
<comment type="caution">
    <text evidence="6">The sequence shown here is derived from an EMBL/GenBank/DDBJ whole genome shotgun (WGS) entry which is preliminary data.</text>
</comment>
<keyword evidence="4" id="KW-0804">Transcription</keyword>
<dbReference type="RefSeq" id="WP_115535268.1">
    <property type="nucleotide sequence ID" value="NZ_QRGA01000010.1"/>
</dbReference>
<keyword evidence="7" id="KW-1185">Reference proteome</keyword>
<dbReference type="PROSITE" id="PS50931">
    <property type="entry name" value="HTH_LYSR"/>
    <property type="match status" value="1"/>
</dbReference>
<evidence type="ECO:0000256" key="3">
    <source>
        <dbReference type="ARBA" id="ARBA00023125"/>
    </source>
</evidence>
<gene>
    <name evidence="6" type="ORF">DWV00_18430</name>
</gene>
<dbReference type="InterPro" id="IPR036388">
    <property type="entry name" value="WH-like_DNA-bd_sf"/>
</dbReference>
<evidence type="ECO:0000313" key="6">
    <source>
        <dbReference type="EMBL" id="RDU97455.1"/>
    </source>
</evidence>
<dbReference type="Gene3D" id="1.10.10.10">
    <property type="entry name" value="Winged helix-like DNA-binding domain superfamily/Winged helix DNA-binding domain"/>
    <property type="match status" value="1"/>
</dbReference>
<protein>
    <submittedName>
        <fullName evidence="6">LysR family transcriptional regulator</fullName>
    </submittedName>
</protein>
<evidence type="ECO:0000256" key="4">
    <source>
        <dbReference type="ARBA" id="ARBA00023163"/>
    </source>
</evidence>
<dbReference type="Pfam" id="PF00126">
    <property type="entry name" value="HTH_1"/>
    <property type="match status" value="1"/>
</dbReference>
<dbReference type="GO" id="GO:0006351">
    <property type="term" value="P:DNA-templated transcription"/>
    <property type="evidence" value="ECO:0007669"/>
    <property type="project" value="TreeGrafter"/>
</dbReference>
<evidence type="ECO:0000256" key="1">
    <source>
        <dbReference type="ARBA" id="ARBA00009437"/>
    </source>
</evidence>
<dbReference type="InterPro" id="IPR036390">
    <property type="entry name" value="WH_DNA-bd_sf"/>
</dbReference>
<dbReference type="Gene3D" id="3.40.190.10">
    <property type="entry name" value="Periplasmic binding protein-like II"/>
    <property type="match status" value="2"/>
</dbReference>
<keyword evidence="2" id="KW-0805">Transcription regulation</keyword>
<evidence type="ECO:0000256" key="2">
    <source>
        <dbReference type="ARBA" id="ARBA00023015"/>
    </source>
</evidence>
<name>A0A3D8JXV5_9BURK</name>
<evidence type="ECO:0000259" key="5">
    <source>
        <dbReference type="PROSITE" id="PS50931"/>
    </source>
</evidence>
<dbReference type="PANTHER" id="PTHR30537">
    <property type="entry name" value="HTH-TYPE TRANSCRIPTIONAL REGULATOR"/>
    <property type="match status" value="1"/>
</dbReference>
<dbReference type="InterPro" id="IPR000847">
    <property type="entry name" value="LysR_HTH_N"/>
</dbReference>
<accession>A0A3D8JXV5</accession>
<feature type="domain" description="HTH lysR-type" evidence="5">
    <location>
        <begin position="6"/>
        <end position="63"/>
    </location>
</feature>
<dbReference type="PRINTS" id="PR00039">
    <property type="entry name" value="HTHLYSR"/>
</dbReference>
<keyword evidence="3" id="KW-0238">DNA-binding</keyword>
<dbReference type="PANTHER" id="PTHR30537:SF74">
    <property type="entry name" value="HTH-TYPE TRANSCRIPTIONAL REGULATOR TRPI"/>
    <property type="match status" value="1"/>
</dbReference>
<dbReference type="AlphaFoldDB" id="A0A3D8JXV5"/>
<dbReference type="Proteomes" id="UP000256838">
    <property type="component" value="Unassembled WGS sequence"/>
</dbReference>
<dbReference type="SUPFAM" id="SSF53850">
    <property type="entry name" value="Periplasmic binding protein-like II"/>
    <property type="match status" value="1"/>
</dbReference>
<dbReference type="InterPro" id="IPR058163">
    <property type="entry name" value="LysR-type_TF_proteobact-type"/>
</dbReference>
<dbReference type="EMBL" id="QRGA01000010">
    <property type="protein sequence ID" value="RDU97455.1"/>
    <property type="molecule type" value="Genomic_DNA"/>
</dbReference>
<dbReference type="Pfam" id="PF03466">
    <property type="entry name" value="LysR_substrate"/>
    <property type="match status" value="1"/>
</dbReference>
<dbReference type="InterPro" id="IPR005119">
    <property type="entry name" value="LysR_subst-bd"/>
</dbReference>
<evidence type="ECO:0000313" key="7">
    <source>
        <dbReference type="Proteomes" id="UP000256838"/>
    </source>
</evidence>
<dbReference type="SUPFAM" id="SSF46785">
    <property type="entry name" value="Winged helix' DNA-binding domain"/>
    <property type="match status" value="1"/>
</dbReference>
<dbReference type="GO" id="GO:0003700">
    <property type="term" value="F:DNA-binding transcription factor activity"/>
    <property type="evidence" value="ECO:0007669"/>
    <property type="project" value="InterPro"/>
</dbReference>
<dbReference type="GO" id="GO:0043565">
    <property type="term" value="F:sequence-specific DNA binding"/>
    <property type="evidence" value="ECO:0007669"/>
    <property type="project" value="TreeGrafter"/>
</dbReference>
<proteinExistence type="inferred from homology"/>
<reference evidence="6 7" key="1">
    <citation type="submission" date="2018-08" db="EMBL/GenBank/DDBJ databases">
        <title>Paraburkholderia sp. DHOM06 isolated from forest soil.</title>
        <authorList>
            <person name="Gao Z.-H."/>
            <person name="Qiu L.-H."/>
        </authorList>
    </citation>
    <scope>NUCLEOTIDE SEQUENCE [LARGE SCALE GENOMIC DNA]</scope>
    <source>
        <strain evidence="6 7">DHOM06</strain>
    </source>
</reference>
<sequence length="321" mass="35306">MSVRLPSLQALFVFETCARALNFTRAAGELNVTPVAVSRMVSRLEDSLEIKLFARGKAGLALTDQGAFLLRAVSSGFGQITAAIEELKRQQAGKEVITLSLYSGFASLWLIPRFSEFLEAFPTVNLRLEVTSARQYGPLEGADLGVRLRDRASDRFLKCLCPEIILPVCSPAYLAEFGPIDSPSKTNHHTLLHVDPTTYTWADFYEGIGRTYPAHYRAVQHTDPGLAVQAAMLGQGVALGKLLAITSVLNTEQIVPASSHYVATGLDFVIEFRTQNPSRRAQEVSDWLIDAMHVELNKASPIFDSLTRVEHVEARARHAVP</sequence>
<organism evidence="6 7">
    <name type="scientific">Trinickia dinghuensis</name>
    <dbReference type="NCBI Taxonomy" id="2291023"/>
    <lineage>
        <taxon>Bacteria</taxon>
        <taxon>Pseudomonadati</taxon>
        <taxon>Pseudomonadota</taxon>
        <taxon>Betaproteobacteria</taxon>
        <taxon>Burkholderiales</taxon>
        <taxon>Burkholderiaceae</taxon>
        <taxon>Trinickia</taxon>
    </lineage>
</organism>